<dbReference type="RefSeq" id="WP_284825845.1">
    <property type="nucleotide sequence ID" value="NZ_JASOOY020000020.1"/>
</dbReference>
<organism evidence="1 2">
    <name type="scientific">Corynebacterium amycolatum</name>
    <dbReference type="NCBI Taxonomy" id="43765"/>
    <lineage>
        <taxon>Bacteria</taxon>
        <taxon>Bacillati</taxon>
        <taxon>Actinomycetota</taxon>
        <taxon>Actinomycetes</taxon>
        <taxon>Mycobacteriales</taxon>
        <taxon>Corynebacteriaceae</taxon>
        <taxon>Corynebacterium</taxon>
    </lineage>
</organism>
<dbReference type="EMBL" id="JASOOY020000020">
    <property type="protein sequence ID" value="MEO3717293.1"/>
    <property type="molecule type" value="Genomic_DNA"/>
</dbReference>
<dbReference type="Proteomes" id="UP001223646">
    <property type="component" value="Unassembled WGS sequence"/>
</dbReference>
<reference evidence="1" key="2">
    <citation type="submission" date="2024-05" db="EMBL/GenBank/DDBJ databases">
        <authorList>
            <person name="Wolfe A."/>
        </authorList>
    </citation>
    <scope>NUCLEOTIDE SEQUENCE</scope>
    <source>
        <strain evidence="1">UMB1064</strain>
    </source>
</reference>
<dbReference type="Gene3D" id="3.10.129.10">
    <property type="entry name" value="Hotdog Thioesterase"/>
    <property type="match status" value="1"/>
</dbReference>
<dbReference type="AlphaFoldDB" id="A0AAW9SY76"/>
<comment type="caution">
    <text evidence="1">The sequence shown here is derived from an EMBL/GenBank/DDBJ whole genome shotgun (WGS) entry which is preliminary data.</text>
</comment>
<gene>
    <name evidence="1" type="ORF">QP460_006795</name>
</gene>
<accession>A0AAW9SY76</accession>
<sequence>MAETQTFRMWKKLAATPVVGKRLFSLTAALTAPYFRTICPKLETMQPGLAVAHMPAWWGVRNHIKSVHAIAACNLAEFAMGMLCEASVPTTHRWVPKGMTTNYKRISVGGLTAVAKAELPDFSTITPETGGVDFPVHIVLTDANGTEVQDATINCWVTAKKPK</sequence>
<evidence type="ECO:0000313" key="2">
    <source>
        <dbReference type="Proteomes" id="UP001223646"/>
    </source>
</evidence>
<dbReference type="InterPro" id="IPR029069">
    <property type="entry name" value="HotDog_dom_sf"/>
</dbReference>
<evidence type="ECO:0000313" key="1">
    <source>
        <dbReference type="EMBL" id="MEO3717293.1"/>
    </source>
</evidence>
<dbReference type="Pfam" id="PF14539">
    <property type="entry name" value="DUF4442"/>
    <property type="match status" value="1"/>
</dbReference>
<dbReference type="SUPFAM" id="SSF54637">
    <property type="entry name" value="Thioesterase/thiol ester dehydrase-isomerase"/>
    <property type="match status" value="1"/>
</dbReference>
<dbReference type="CDD" id="cd03443">
    <property type="entry name" value="PaaI_thioesterase"/>
    <property type="match status" value="1"/>
</dbReference>
<dbReference type="InterPro" id="IPR027961">
    <property type="entry name" value="DUF4442"/>
</dbReference>
<proteinExistence type="predicted"/>
<reference evidence="1" key="1">
    <citation type="submission" date="2023-05" db="EMBL/GenBank/DDBJ databases">
        <authorList>
            <person name="Du J."/>
        </authorList>
    </citation>
    <scope>NUCLEOTIDE SEQUENCE</scope>
    <source>
        <strain evidence="1">UMB1064</strain>
    </source>
</reference>
<protein>
    <submittedName>
        <fullName evidence="1">Hotdog fold domain-containing protein</fullName>
    </submittedName>
</protein>
<name>A0AAW9SY76_CORAY</name>